<evidence type="ECO:0000256" key="2">
    <source>
        <dbReference type="SAM" id="MobiDB-lite"/>
    </source>
</evidence>
<protein>
    <recommendedName>
        <fullName evidence="5">J domain-containing protein</fullName>
    </recommendedName>
</protein>
<dbReference type="Gene3D" id="1.10.287.110">
    <property type="entry name" value="DnaJ domain"/>
    <property type="match status" value="1"/>
</dbReference>
<gene>
    <name evidence="3" type="ORF">DY000_02063934</name>
</gene>
<comment type="caution">
    <text evidence="3">The sequence shown here is derived from an EMBL/GenBank/DDBJ whole genome shotgun (WGS) entry which is preliminary data.</text>
</comment>
<name>A0ABQ7AV27_BRACR</name>
<dbReference type="PANTHER" id="PTHR23172:SF64">
    <property type="entry name" value="J DOMAIN-CONTAINING PROTEIN REQUIRED FOR CHLOROPLAST ACCUMULATION RESPONSE 1"/>
    <property type="match status" value="1"/>
</dbReference>
<feature type="region of interest" description="Disordered" evidence="2">
    <location>
        <begin position="222"/>
        <end position="271"/>
    </location>
</feature>
<dbReference type="EMBL" id="QGKV02001556">
    <property type="protein sequence ID" value="KAF3517979.1"/>
    <property type="molecule type" value="Genomic_DNA"/>
</dbReference>
<accession>A0ABQ7AV27</accession>
<feature type="compositionally biased region" description="Low complexity" evidence="2">
    <location>
        <begin position="154"/>
        <end position="163"/>
    </location>
</feature>
<dbReference type="InterPro" id="IPR001623">
    <property type="entry name" value="DnaJ_domain"/>
</dbReference>
<feature type="region of interest" description="Disordered" evidence="2">
    <location>
        <begin position="306"/>
        <end position="353"/>
    </location>
</feature>
<evidence type="ECO:0000313" key="4">
    <source>
        <dbReference type="Proteomes" id="UP000266723"/>
    </source>
</evidence>
<evidence type="ECO:0008006" key="5">
    <source>
        <dbReference type="Google" id="ProtNLM"/>
    </source>
</evidence>
<sequence length="593" mass="65755">MQTLPNSPPLLRRPGGDDDVDIDFRDVFGGPPKRRSKVIETTGRHSFSEIRRRDVIVDNSALILRDEKPVFGEDPSSIRRRFTADDFFDDIFRVNESSSSSSPQRKIKSEGETFGSSLPVLILFLSLPAKLIKGTEMPTFGSAARSLSRNKEASSSSPLSRTSSKADMVGSTAKSDSDGYVPPQAVPGERRQFHFSIYKWPNQGVPVVMWGSSRLSSMAKADETTIPSDSIEKAHRDVEAEGETSQKRPGVQNEEEMSEQAFSSNVSKAPDEANVKPLHSFLDDKEEKKDFVKFFVVAGEDIVFDKEAKRKHKAQDSRSKKKAQGSRSPLDSPMPDNTSSYASTSLAPEVGKDGAKGKVMDFVKIFSQGATVGAGGEPLGQSSRWRAKEVPVTEINKDGAKAKETAKVPDQQKKSTPVTPSMDQDQKPSQATHRKVSEKSNKPSGVTEQEERQEPSTAHTTSEDIDEPFHVNFLVEDITQDENKMEETKNNAEEFQNIDAKIRKWSSGKSGNIRSLLSTLQYILWPGCGWKAVPLMDMIEGNAVRKSYQRALLILHPDKLQQKGASANQKYMAEKVFELLQEAWDHFNTLGPV</sequence>
<feature type="compositionally biased region" description="Basic and acidic residues" evidence="2">
    <location>
        <begin position="386"/>
        <end position="413"/>
    </location>
</feature>
<evidence type="ECO:0000256" key="1">
    <source>
        <dbReference type="SAM" id="Coils"/>
    </source>
</evidence>
<dbReference type="InterPro" id="IPR036869">
    <property type="entry name" value="J_dom_sf"/>
</dbReference>
<feature type="region of interest" description="Disordered" evidence="2">
    <location>
        <begin position="370"/>
        <end position="468"/>
    </location>
</feature>
<feature type="compositionally biased region" description="Polar residues" evidence="2">
    <location>
        <begin position="414"/>
        <end position="431"/>
    </location>
</feature>
<keyword evidence="1" id="KW-0175">Coiled coil</keyword>
<feature type="compositionally biased region" description="Polar residues" evidence="2">
    <location>
        <begin position="325"/>
        <end position="346"/>
    </location>
</feature>
<feature type="compositionally biased region" description="Basic and acidic residues" evidence="2">
    <location>
        <begin position="230"/>
        <end position="239"/>
    </location>
</feature>
<reference evidence="3 4" key="1">
    <citation type="journal article" date="2020" name="BMC Genomics">
        <title>Intraspecific diversification of the crop wild relative Brassica cretica Lam. using demographic model selection.</title>
        <authorList>
            <person name="Kioukis A."/>
            <person name="Michalopoulou V.A."/>
            <person name="Briers L."/>
            <person name="Pirintsos S."/>
            <person name="Studholme D.J."/>
            <person name="Pavlidis P."/>
            <person name="Sarris P.F."/>
        </authorList>
    </citation>
    <scope>NUCLEOTIDE SEQUENCE [LARGE SCALE GENOMIC DNA]</scope>
    <source>
        <strain evidence="4">cv. PFS-1207/04</strain>
    </source>
</reference>
<feature type="region of interest" description="Disordered" evidence="2">
    <location>
        <begin position="141"/>
        <end position="185"/>
    </location>
</feature>
<organism evidence="3 4">
    <name type="scientific">Brassica cretica</name>
    <name type="common">Mustard</name>
    <dbReference type="NCBI Taxonomy" id="69181"/>
    <lineage>
        <taxon>Eukaryota</taxon>
        <taxon>Viridiplantae</taxon>
        <taxon>Streptophyta</taxon>
        <taxon>Embryophyta</taxon>
        <taxon>Tracheophyta</taxon>
        <taxon>Spermatophyta</taxon>
        <taxon>Magnoliopsida</taxon>
        <taxon>eudicotyledons</taxon>
        <taxon>Gunneridae</taxon>
        <taxon>Pentapetalae</taxon>
        <taxon>rosids</taxon>
        <taxon>malvids</taxon>
        <taxon>Brassicales</taxon>
        <taxon>Brassicaceae</taxon>
        <taxon>Brassiceae</taxon>
        <taxon>Brassica</taxon>
    </lineage>
</organism>
<feature type="coiled-coil region" evidence="1">
    <location>
        <begin position="471"/>
        <end position="498"/>
    </location>
</feature>
<keyword evidence="4" id="KW-1185">Reference proteome</keyword>
<dbReference type="CDD" id="cd06257">
    <property type="entry name" value="DnaJ"/>
    <property type="match status" value="1"/>
</dbReference>
<feature type="compositionally biased region" description="Basic and acidic residues" evidence="2">
    <location>
        <begin position="306"/>
        <end position="318"/>
    </location>
</feature>
<proteinExistence type="predicted"/>
<evidence type="ECO:0000313" key="3">
    <source>
        <dbReference type="EMBL" id="KAF3517979.1"/>
    </source>
</evidence>
<dbReference type="SUPFAM" id="SSF46565">
    <property type="entry name" value="Chaperone J-domain"/>
    <property type="match status" value="1"/>
</dbReference>
<feature type="region of interest" description="Disordered" evidence="2">
    <location>
        <begin position="1"/>
        <end position="26"/>
    </location>
</feature>
<dbReference type="Proteomes" id="UP000266723">
    <property type="component" value="Unassembled WGS sequence"/>
</dbReference>
<dbReference type="PANTHER" id="PTHR23172">
    <property type="entry name" value="AUXILIN/CYCLIN G-ASSOCIATED KINASE-RELATED"/>
    <property type="match status" value="1"/>
</dbReference>